<dbReference type="PRINTS" id="PR00111">
    <property type="entry name" value="ABHYDROLASE"/>
</dbReference>
<dbReference type="RefSeq" id="WP_039576546.1">
    <property type="nucleotide sequence ID" value="NZ_CP009122.1"/>
</dbReference>
<dbReference type="Gene3D" id="3.40.50.1820">
    <property type="entry name" value="alpha/beta hydrolase"/>
    <property type="match status" value="1"/>
</dbReference>
<evidence type="ECO:0000259" key="2">
    <source>
        <dbReference type="Pfam" id="PF00561"/>
    </source>
</evidence>
<dbReference type="HOGENOM" id="CLU_020336_13_9_5"/>
<dbReference type="SUPFAM" id="SSF53474">
    <property type="entry name" value="alpha/beta-Hydrolases"/>
    <property type="match status" value="1"/>
</dbReference>
<keyword evidence="4" id="KW-1185">Reference proteome</keyword>
<dbReference type="OrthoDB" id="9804723at2"/>
<proteinExistence type="predicted"/>
<dbReference type="Proteomes" id="UP000030907">
    <property type="component" value="Chromosome"/>
</dbReference>
<dbReference type="AlphaFoldDB" id="A0A0A7PQM3"/>
<keyword evidence="3" id="KW-0378">Hydrolase</keyword>
<dbReference type="Pfam" id="PF00561">
    <property type="entry name" value="Abhydrolase_1"/>
    <property type="match status" value="1"/>
</dbReference>
<dbReference type="PANTHER" id="PTHR43798:SF5">
    <property type="entry name" value="MONOACYLGLYCEROL LIPASE ABHD6"/>
    <property type="match status" value="1"/>
</dbReference>
<feature type="transmembrane region" description="Helical" evidence="1">
    <location>
        <begin position="6"/>
        <end position="28"/>
    </location>
</feature>
<dbReference type="KEGG" id="sphk:SKP52_16795"/>
<dbReference type="InterPro" id="IPR000073">
    <property type="entry name" value="AB_hydrolase_1"/>
</dbReference>
<dbReference type="STRING" id="1515612.SKP52_16795"/>
<evidence type="ECO:0000256" key="1">
    <source>
        <dbReference type="SAM" id="Phobius"/>
    </source>
</evidence>
<evidence type="ECO:0000313" key="3">
    <source>
        <dbReference type="EMBL" id="AJA10232.1"/>
    </source>
</evidence>
<dbReference type="PANTHER" id="PTHR43798">
    <property type="entry name" value="MONOACYLGLYCEROL LIPASE"/>
    <property type="match status" value="1"/>
</dbReference>
<evidence type="ECO:0000313" key="4">
    <source>
        <dbReference type="Proteomes" id="UP000030907"/>
    </source>
</evidence>
<accession>A0A0A7PQM3</accession>
<sequence length="310" mass="34215">MKILLVLIFAPMIALTLMYFIFPGRLVAIGRALLRRRGGMVQKSVVVDGRTWPYLEGGDPTNPLLLLVHGFAGDKDNWSMIAPYLTRDYHVIAPDLPGFGENERDPDLAYDLQAQTARLKHFVDTLGLDRPHVGGNSMGGWIALRYAIDYPDALASLILLDNAGVNGANESDLQKQAANEDYNPLVLAGLEDADRLVGMVVHKPPYIPARLKPVLYADALKYRDQLDGIFWVIANEGRDFPLNDRLGEVKVPTLIIWGRHDRLLDVSCVPVLEAGIAGSQSHIFEHVGHVPMIEDPKATAAVMKGFLAKH</sequence>
<dbReference type="InterPro" id="IPR029058">
    <property type="entry name" value="AB_hydrolase_fold"/>
</dbReference>
<keyword evidence="1" id="KW-0812">Transmembrane</keyword>
<dbReference type="InterPro" id="IPR050266">
    <property type="entry name" value="AB_hydrolase_sf"/>
</dbReference>
<keyword evidence="1" id="KW-1133">Transmembrane helix</keyword>
<dbReference type="GO" id="GO:0047372">
    <property type="term" value="F:monoacylglycerol lipase activity"/>
    <property type="evidence" value="ECO:0007669"/>
    <property type="project" value="TreeGrafter"/>
</dbReference>
<dbReference type="GO" id="GO:0016020">
    <property type="term" value="C:membrane"/>
    <property type="evidence" value="ECO:0007669"/>
    <property type="project" value="TreeGrafter"/>
</dbReference>
<reference evidence="3 4" key="1">
    <citation type="journal article" date="2015" name="Int. J. Syst. Evol. Microbiol.">
        <title>Description of Sphingopyxis fribergensis sp. nov. - a soil bacterium with the ability to degrade styrene and phenylacetic acid.</title>
        <authorList>
            <person name="Oelschlagel M."/>
            <person name="Ruckert C."/>
            <person name="Kalinowski J."/>
            <person name="Schmidt G."/>
            <person name="Schlomann M."/>
            <person name="Tischler D."/>
        </authorList>
    </citation>
    <scope>NUCLEOTIDE SEQUENCE [LARGE SCALE GENOMIC DNA]</scope>
    <source>
        <strain evidence="3 4">Kp5.2</strain>
    </source>
</reference>
<gene>
    <name evidence="3" type="ORF">SKP52_16795</name>
</gene>
<protein>
    <submittedName>
        <fullName evidence="3">Alpha/beta hydrolase</fullName>
    </submittedName>
</protein>
<dbReference type="GO" id="GO:0046464">
    <property type="term" value="P:acylglycerol catabolic process"/>
    <property type="evidence" value="ECO:0007669"/>
    <property type="project" value="TreeGrafter"/>
</dbReference>
<feature type="domain" description="AB hydrolase-1" evidence="2">
    <location>
        <begin position="63"/>
        <end position="165"/>
    </location>
</feature>
<organism evidence="3 4">
    <name type="scientific">Sphingopyxis fribergensis</name>
    <dbReference type="NCBI Taxonomy" id="1515612"/>
    <lineage>
        <taxon>Bacteria</taxon>
        <taxon>Pseudomonadati</taxon>
        <taxon>Pseudomonadota</taxon>
        <taxon>Alphaproteobacteria</taxon>
        <taxon>Sphingomonadales</taxon>
        <taxon>Sphingomonadaceae</taxon>
        <taxon>Sphingopyxis</taxon>
    </lineage>
</organism>
<dbReference type="EMBL" id="CP009122">
    <property type="protein sequence ID" value="AJA10232.1"/>
    <property type="molecule type" value="Genomic_DNA"/>
</dbReference>
<name>A0A0A7PQM3_9SPHN</name>
<keyword evidence="1" id="KW-0472">Membrane</keyword>